<evidence type="ECO:0000256" key="1">
    <source>
        <dbReference type="SAM" id="MobiDB-lite"/>
    </source>
</evidence>
<proteinExistence type="predicted"/>
<accession>A0ABQ5RI86</accession>
<name>A0ABQ5RI86_9MICO</name>
<gene>
    <name evidence="2" type="ORF">BCONGLO52_21780</name>
</gene>
<evidence type="ECO:0000313" key="3">
    <source>
        <dbReference type="Proteomes" id="UP001144451"/>
    </source>
</evidence>
<evidence type="ECO:0000313" key="2">
    <source>
        <dbReference type="EMBL" id="GLI31337.1"/>
    </source>
</evidence>
<sequence length="511" mass="52946">MRVVVGFTVAMDEGEHARSGGRHRFVLGPTVDGPGRDGPGREGPGPAGAGLDGGAGDRTGREEESLGAPGREDALRVRWRGPEGRESVTAEMQLLAALEVAGISAAPDVIGREEDGYIRETAPPLARGRGRRAADGGAPATGERVAQARAREELEALVAALHERGWVLGAPRGRGLGVRADGSVLVLDLSGLRREQSLAVRSADLHWIDSVLEDEERTLRRRVHALPGGGAPSLDLPGLLDAPAGAGPADPPRLPGEKEEPDRPDAAQEEVAQEKAEEEVEAADAGPVAPLPTPRLRRARTEARDASGADAGSSRRRGPGGALSAVLGERRHRRTALLSGAVVLALGLGAAAAITLTMDCPEPAPQTPMAASGPAPAGAGSSQEGQVPAIEDPWALAAELAGSRHSYLTGVSDVPVAAEGGAAQEEDERIREAYEGYEVQGSGPVVHEADLIEGPDEDGRAVLRVLVSTEAGQVREGSGLVQETSNSGAAQVDLVLVWDGARWRILETRTA</sequence>
<feature type="region of interest" description="Disordered" evidence="1">
    <location>
        <begin position="364"/>
        <end position="385"/>
    </location>
</feature>
<feature type="compositionally biased region" description="Low complexity" evidence="1">
    <location>
        <begin position="232"/>
        <end position="248"/>
    </location>
</feature>
<feature type="region of interest" description="Disordered" evidence="1">
    <location>
        <begin position="14"/>
        <end position="72"/>
    </location>
</feature>
<reference evidence="2" key="1">
    <citation type="submission" date="2022-12" db="EMBL/GenBank/DDBJ databases">
        <title>Reference genome sequencing for broad-spectrum identification of bacterial and archaeal isolates by mass spectrometry.</title>
        <authorList>
            <person name="Sekiguchi Y."/>
            <person name="Tourlousse D.M."/>
        </authorList>
    </citation>
    <scope>NUCLEOTIDE SEQUENCE</scope>
    <source>
        <strain evidence="2">5-2</strain>
    </source>
</reference>
<feature type="compositionally biased region" description="Low complexity" evidence="1">
    <location>
        <begin position="368"/>
        <end position="382"/>
    </location>
</feature>
<feature type="compositionally biased region" description="Gly residues" evidence="1">
    <location>
        <begin position="41"/>
        <end position="57"/>
    </location>
</feature>
<protein>
    <submittedName>
        <fullName evidence="2">Uncharacterized protein</fullName>
    </submittedName>
</protein>
<comment type="caution">
    <text evidence="2">The sequence shown here is derived from an EMBL/GenBank/DDBJ whole genome shotgun (WGS) entry which is preliminary data.</text>
</comment>
<organism evidence="2 3">
    <name type="scientific">Brachybacterium conglomeratum</name>
    <dbReference type="NCBI Taxonomy" id="47846"/>
    <lineage>
        <taxon>Bacteria</taxon>
        <taxon>Bacillati</taxon>
        <taxon>Actinomycetota</taxon>
        <taxon>Actinomycetes</taxon>
        <taxon>Micrococcales</taxon>
        <taxon>Dermabacteraceae</taxon>
        <taxon>Brachybacterium</taxon>
    </lineage>
</organism>
<dbReference type="EMBL" id="BSDQ01000001">
    <property type="protein sequence ID" value="GLI31337.1"/>
    <property type="molecule type" value="Genomic_DNA"/>
</dbReference>
<dbReference type="Proteomes" id="UP001144451">
    <property type="component" value="Unassembled WGS sequence"/>
</dbReference>
<feature type="compositionally biased region" description="Basic and acidic residues" evidence="1">
    <location>
        <begin position="58"/>
        <end position="72"/>
    </location>
</feature>
<feature type="region of interest" description="Disordered" evidence="1">
    <location>
        <begin position="227"/>
        <end position="322"/>
    </location>
</feature>
<keyword evidence="3" id="KW-1185">Reference proteome</keyword>
<feature type="compositionally biased region" description="Basic and acidic residues" evidence="1">
    <location>
        <begin position="255"/>
        <end position="266"/>
    </location>
</feature>